<dbReference type="AlphaFoldDB" id="A0A317UTU9"/>
<name>A0A317UTU9_9EURO</name>
<dbReference type="RefSeq" id="XP_025461335.1">
    <property type="nucleotide sequence ID" value="XM_025617554.1"/>
</dbReference>
<comment type="caution">
    <text evidence="1">The sequence shown here is derived from an EMBL/GenBank/DDBJ whole genome shotgun (WGS) entry which is preliminary data.</text>
</comment>
<dbReference type="GeneID" id="37119697"/>
<organism evidence="1 2">
    <name type="scientific">Aspergillus sclerotioniger CBS 115572</name>
    <dbReference type="NCBI Taxonomy" id="1450535"/>
    <lineage>
        <taxon>Eukaryota</taxon>
        <taxon>Fungi</taxon>
        <taxon>Dikarya</taxon>
        <taxon>Ascomycota</taxon>
        <taxon>Pezizomycotina</taxon>
        <taxon>Eurotiomycetes</taxon>
        <taxon>Eurotiomycetidae</taxon>
        <taxon>Eurotiales</taxon>
        <taxon>Aspergillaceae</taxon>
        <taxon>Aspergillus</taxon>
        <taxon>Aspergillus subgen. Circumdati</taxon>
    </lineage>
</organism>
<dbReference type="EMBL" id="MSFK01000066">
    <property type="protein sequence ID" value="PWY64789.1"/>
    <property type="molecule type" value="Genomic_DNA"/>
</dbReference>
<evidence type="ECO:0000313" key="2">
    <source>
        <dbReference type="Proteomes" id="UP000246702"/>
    </source>
</evidence>
<evidence type="ECO:0000313" key="1">
    <source>
        <dbReference type="EMBL" id="PWY64789.1"/>
    </source>
</evidence>
<reference evidence="1 2" key="1">
    <citation type="submission" date="2016-12" db="EMBL/GenBank/DDBJ databases">
        <title>The genomes of Aspergillus section Nigri reveals drivers in fungal speciation.</title>
        <authorList>
            <consortium name="DOE Joint Genome Institute"/>
            <person name="Vesth T.C."/>
            <person name="Nybo J."/>
            <person name="Theobald S."/>
            <person name="Brandl J."/>
            <person name="Frisvad J.C."/>
            <person name="Nielsen K.F."/>
            <person name="Lyhne E.K."/>
            <person name="Kogle M.E."/>
            <person name="Kuo A."/>
            <person name="Riley R."/>
            <person name="Clum A."/>
            <person name="Nolan M."/>
            <person name="Lipzen A."/>
            <person name="Salamov A."/>
            <person name="Henrissat B."/>
            <person name="Wiebenga A."/>
            <person name="De Vries R.P."/>
            <person name="Grigoriev I.V."/>
            <person name="Mortensen U.H."/>
            <person name="Andersen M.R."/>
            <person name="Baker S.E."/>
        </authorList>
    </citation>
    <scope>NUCLEOTIDE SEQUENCE [LARGE SCALE GENOMIC DNA]</scope>
    <source>
        <strain evidence="1 2">CBS 115572</strain>
    </source>
</reference>
<dbReference type="Proteomes" id="UP000246702">
    <property type="component" value="Unassembled WGS sequence"/>
</dbReference>
<accession>A0A317UTU9</accession>
<proteinExistence type="predicted"/>
<sequence length="153" mass="18054">MKHRTIRHVYLSYLFISLYSPRRYKSDIALLSQVILSSSSSIPSIWVGRHLKQAAFLPCFSPFLRPLRQSWRSFSGPVMSSKVDNSRVMWRLYAVALSTRQFRFRRHCCIHRISATRGFRRLLYLLLSLECSAGLRREYTFDEKELSLIAQYV</sequence>
<gene>
    <name evidence="1" type="ORF">BO94DRAFT_629337</name>
</gene>
<protein>
    <submittedName>
        <fullName evidence="1">Uncharacterized protein</fullName>
    </submittedName>
</protein>
<keyword evidence="2" id="KW-1185">Reference proteome</keyword>